<sequence>MAEPTPMGKEDQKQQWEKLEVLQLYQEIATKIDVKSKLREYNEFYEGKYGHLMLKEDTGVPVLEGVLKIYWGVKAPINLKKEQATWKRRGNSMIFDSGLEEKLMQAMGDATKRNRHLLRDSQIEINAEEDMGEETSEVEVGKDKNDIRKVKKETFQNKETAKGSVDVKTEKDMRREKQNLKFEKEFVSETDEVDKEKGAFRKEKQEVKSKKDVVHEVKESQSPSGIRKQLQTKKVTYSTSSTSTRSVNQNGAAFKDFDSLPRASGLRNPEFGSLRTRGIGESLLSAGSLRDRTNDLFSKQKSDFFNSRGDVFKTEKILTKDEPELGSKENLVRSKSMINQSRPKVQNIPSRAKSLQRRRKMSFSGHYYNKETAVFTPTHGSVTNVRVNSLMTAPEVIGSLLLKFAVENTPEEFMLCKVKETGETMHMKQTDFPLLERVNMGPSEEYAKIYIVEKTAVKDVTHEVTQYIHVDLPVLKAILTKIEEEEQKKITTIKKK</sequence>
<dbReference type="Gene3D" id="3.10.20.90">
    <property type="entry name" value="Phosphatidylinositol 3-kinase Catalytic Subunit, Chain A, domain 1"/>
    <property type="match status" value="1"/>
</dbReference>
<dbReference type="InterPro" id="IPR033614">
    <property type="entry name" value="RASSF1-6"/>
</dbReference>
<feature type="region of interest" description="Disordered" evidence="1">
    <location>
        <begin position="212"/>
        <end position="233"/>
    </location>
</feature>
<dbReference type="PANTHER" id="PTHR22738:SF15">
    <property type="entry name" value="LD40758P"/>
    <property type="match status" value="1"/>
</dbReference>
<organism evidence="3 4">
    <name type="scientific">Saccoglossus kowalevskii</name>
    <name type="common">Acorn worm</name>
    <dbReference type="NCBI Taxonomy" id="10224"/>
    <lineage>
        <taxon>Eukaryota</taxon>
        <taxon>Metazoa</taxon>
        <taxon>Hemichordata</taxon>
        <taxon>Enteropneusta</taxon>
        <taxon>Harrimaniidae</taxon>
        <taxon>Saccoglossus</taxon>
    </lineage>
</organism>
<name>A0ABM0GQF8_SACKO</name>
<evidence type="ECO:0000256" key="1">
    <source>
        <dbReference type="SAM" id="MobiDB-lite"/>
    </source>
</evidence>
<dbReference type="RefSeq" id="XP_002735045.1">
    <property type="nucleotide sequence ID" value="XM_002734999.2"/>
</dbReference>
<protein>
    <submittedName>
        <fullName evidence="4">Uncharacterized protein LOC100366511</fullName>
    </submittedName>
</protein>
<dbReference type="InterPro" id="IPR000159">
    <property type="entry name" value="RA_dom"/>
</dbReference>
<proteinExistence type="predicted"/>
<gene>
    <name evidence="4" type="primary">LOC100366511</name>
</gene>
<evidence type="ECO:0000259" key="2">
    <source>
        <dbReference type="PROSITE" id="PS50200"/>
    </source>
</evidence>
<dbReference type="CDD" id="cd01784">
    <property type="entry name" value="RA_RASSF2_like"/>
    <property type="match status" value="1"/>
</dbReference>
<dbReference type="PROSITE" id="PS50200">
    <property type="entry name" value="RA"/>
    <property type="match status" value="1"/>
</dbReference>
<dbReference type="Proteomes" id="UP000694865">
    <property type="component" value="Unplaced"/>
</dbReference>
<evidence type="ECO:0000313" key="4">
    <source>
        <dbReference type="RefSeq" id="XP_002735045.1"/>
    </source>
</evidence>
<feature type="domain" description="Ras-associating" evidence="2">
    <location>
        <begin position="368"/>
        <end position="456"/>
    </location>
</feature>
<keyword evidence="3" id="KW-1185">Reference proteome</keyword>
<accession>A0ABM0GQF8</accession>
<reference evidence="4" key="1">
    <citation type="submission" date="2025-08" db="UniProtKB">
        <authorList>
            <consortium name="RefSeq"/>
        </authorList>
    </citation>
    <scope>IDENTIFICATION</scope>
    <source>
        <tissue evidence="4">Testes</tissue>
    </source>
</reference>
<dbReference type="SMART" id="SM00314">
    <property type="entry name" value="RA"/>
    <property type="match status" value="1"/>
</dbReference>
<dbReference type="GeneID" id="100366511"/>
<dbReference type="Pfam" id="PF00788">
    <property type="entry name" value="RA"/>
    <property type="match status" value="1"/>
</dbReference>
<evidence type="ECO:0000313" key="3">
    <source>
        <dbReference type="Proteomes" id="UP000694865"/>
    </source>
</evidence>
<dbReference type="PANTHER" id="PTHR22738">
    <property type="entry name" value="RASSF"/>
    <property type="match status" value="1"/>
</dbReference>